<accession>A0ABU2NLG8</accession>
<reference evidence="3" key="1">
    <citation type="submission" date="2023-07" db="EMBL/GenBank/DDBJ databases">
        <title>30 novel species of actinomycetes from the DSMZ collection.</title>
        <authorList>
            <person name="Nouioui I."/>
        </authorList>
    </citation>
    <scope>NUCLEOTIDE SEQUENCE [LARGE SCALE GENOMIC DNA]</scope>
    <source>
        <strain evidence="3">DSM 42041</strain>
    </source>
</reference>
<gene>
    <name evidence="2" type="ORF">RM572_00815</name>
</gene>
<dbReference type="EMBL" id="JAVREQ010000001">
    <property type="protein sequence ID" value="MDT0377317.1"/>
    <property type="molecule type" value="Genomic_DNA"/>
</dbReference>
<feature type="region of interest" description="Disordered" evidence="1">
    <location>
        <begin position="79"/>
        <end position="100"/>
    </location>
</feature>
<evidence type="ECO:0008006" key="4">
    <source>
        <dbReference type="Google" id="ProtNLM"/>
    </source>
</evidence>
<keyword evidence="3" id="KW-1185">Reference proteome</keyword>
<evidence type="ECO:0000313" key="2">
    <source>
        <dbReference type="EMBL" id="MDT0377317.1"/>
    </source>
</evidence>
<evidence type="ECO:0000256" key="1">
    <source>
        <dbReference type="SAM" id="MobiDB-lite"/>
    </source>
</evidence>
<dbReference type="RefSeq" id="WP_311671320.1">
    <property type="nucleotide sequence ID" value="NZ_JAVREQ010000001.1"/>
</dbReference>
<comment type="caution">
    <text evidence="2">The sequence shown here is derived from an EMBL/GenBank/DDBJ whole genome shotgun (WGS) entry which is preliminary data.</text>
</comment>
<name>A0ABU2NLG8_9ACTN</name>
<sequence>MTAATGRSPLTIAEILALPAVVPLWPEVGRALGLAESTAYQLAAEGRLPIEVFTLGRRRMARTVDLHAFLGLAPLRATEAPAPAQQQGGPSRDCHPGTAL</sequence>
<proteinExistence type="predicted"/>
<dbReference type="Proteomes" id="UP001183414">
    <property type="component" value="Unassembled WGS sequence"/>
</dbReference>
<evidence type="ECO:0000313" key="3">
    <source>
        <dbReference type="Proteomes" id="UP001183414"/>
    </source>
</evidence>
<organism evidence="2 3">
    <name type="scientific">Streptomyces hazeniae</name>
    <dbReference type="NCBI Taxonomy" id="3075538"/>
    <lineage>
        <taxon>Bacteria</taxon>
        <taxon>Bacillati</taxon>
        <taxon>Actinomycetota</taxon>
        <taxon>Actinomycetes</taxon>
        <taxon>Kitasatosporales</taxon>
        <taxon>Streptomycetaceae</taxon>
        <taxon>Streptomyces</taxon>
    </lineage>
</organism>
<protein>
    <recommendedName>
        <fullName evidence="4">DNA-binding protein</fullName>
    </recommendedName>
</protein>